<evidence type="ECO:0000313" key="3">
    <source>
        <dbReference type="Proteomes" id="UP000249526"/>
    </source>
</evidence>
<dbReference type="SUPFAM" id="SSF48576">
    <property type="entry name" value="Terpenoid synthases"/>
    <property type="match status" value="1"/>
</dbReference>
<dbReference type="InterPro" id="IPR008949">
    <property type="entry name" value="Isoprenoid_synthase_dom_sf"/>
</dbReference>
<keyword evidence="1" id="KW-0812">Transmembrane</keyword>
<dbReference type="Proteomes" id="UP000249526">
    <property type="component" value="Unassembled WGS sequence"/>
</dbReference>
<keyword evidence="3" id="KW-1185">Reference proteome</keyword>
<keyword evidence="1" id="KW-0472">Membrane</keyword>
<gene>
    <name evidence="2" type="ORF">BO85DRAFT_487253</name>
</gene>
<evidence type="ECO:0000313" key="2">
    <source>
        <dbReference type="EMBL" id="RAH58528.1"/>
    </source>
</evidence>
<dbReference type="AlphaFoldDB" id="A0A8G1R2T8"/>
<keyword evidence="1" id="KW-1133">Transmembrane helix</keyword>
<evidence type="ECO:0000256" key="1">
    <source>
        <dbReference type="SAM" id="Phobius"/>
    </source>
</evidence>
<dbReference type="Gene3D" id="1.10.600.10">
    <property type="entry name" value="Farnesyl Diphosphate Synthase"/>
    <property type="match status" value="1"/>
</dbReference>
<dbReference type="RefSeq" id="XP_025516450.1">
    <property type="nucleotide sequence ID" value="XM_025663441.1"/>
</dbReference>
<accession>A0A8G1R2T8</accession>
<protein>
    <recommendedName>
        <fullName evidence="4">Terpenoid synthase</fullName>
    </recommendedName>
</protein>
<dbReference type="EMBL" id="KZ825060">
    <property type="protein sequence ID" value="RAH58528.1"/>
    <property type="molecule type" value="Genomic_DNA"/>
</dbReference>
<name>A0A8G1R2T8_9EURO</name>
<sequence>MKIDFFSALSKPGYECLDFDDTSQLSQQQRQEVLPYVCKGLFLLLAAIDYKYSRIPADKRLRHDLYTWAQDNLGHQFPQGGQSLEAIVQLAAESAEYFYAHCSHETKLIMAIGTSIMTLTDDDELLDPDERNRLSSFCCNDGHSPPDATPWTAMLTHGLQLNAEYLGSHDPLVGGLMANSYRLFVEACSIEYRMQSEMPFHLTSHTGPHPIDEECAVEAFPRNIRSTSGAPLFYICPIFKISSTQEVPYKYWISLVPKVSEFISHLNDVFSCPKEILSGETWNYLSLRTRTKRQAGRSSRFGSKLWTFRDSFCELLENMQDTTLAVDRAFTSCISADANTSEQSGSSQDDPNAKLAAECWFAFRQNYISWHLQCKRYGLDGLDVERNTYTAEELCAPEYKPLHLAYAGAAAAFVLVTSALSYSYSFI</sequence>
<feature type="transmembrane region" description="Helical" evidence="1">
    <location>
        <begin position="404"/>
        <end position="424"/>
    </location>
</feature>
<evidence type="ECO:0008006" key="4">
    <source>
        <dbReference type="Google" id="ProtNLM"/>
    </source>
</evidence>
<proteinExistence type="predicted"/>
<dbReference type="GeneID" id="37166843"/>
<organism evidence="2 3">
    <name type="scientific">Aspergillus piperis CBS 112811</name>
    <dbReference type="NCBI Taxonomy" id="1448313"/>
    <lineage>
        <taxon>Eukaryota</taxon>
        <taxon>Fungi</taxon>
        <taxon>Dikarya</taxon>
        <taxon>Ascomycota</taxon>
        <taxon>Pezizomycotina</taxon>
        <taxon>Eurotiomycetes</taxon>
        <taxon>Eurotiomycetidae</taxon>
        <taxon>Eurotiales</taxon>
        <taxon>Aspergillaceae</taxon>
        <taxon>Aspergillus</taxon>
        <taxon>Aspergillus subgen. Circumdati</taxon>
    </lineage>
</organism>
<reference evidence="2 3" key="1">
    <citation type="submission" date="2018-02" db="EMBL/GenBank/DDBJ databases">
        <title>The genomes of Aspergillus section Nigri reveals drivers in fungal speciation.</title>
        <authorList>
            <consortium name="DOE Joint Genome Institute"/>
            <person name="Vesth T.C."/>
            <person name="Nybo J."/>
            <person name="Theobald S."/>
            <person name="Brandl J."/>
            <person name="Frisvad J.C."/>
            <person name="Nielsen K.F."/>
            <person name="Lyhne E.K."/>
            <person name="Kogle M.E."/>
            <person name="Kuo A."/>
            <person name="Riley R."/>
            <person name="Clum A."/>
            <person name="Nolan M."/>
            <person name="Lipzen A."/>
            <person name="Salamov A."/>
            <person name="Henrissat B."/>
            <person name="Wiebenga A."/>
            <person name="De vries R.P."/>
            <person name="Grigoriev I.V."/>
            <person name="Mortensen U.H."/>
            <person name="Andersen M.R."/>
            <person name="Baker S.E."/>
        </authorList>
    </citation>
    <scope>NUCLEOTIDE SEQUENCE [LARGE SCALE GENOMIC DNA]</scope>
    <source>
        <strain evidence="2 3">CBS 112811</strain>
    </source>
</reference>